<gene>
    <name evidence="4" type="primary">LOC111126750</name>
</gene>
<dbReference type="GeneID" id="111126750"/>
<evidence type="ECO:0000259" key="2">
    <source>
        <dbReference type="Pfam" id="PF14763"/>
    </source>
</evidence>
<feature type="domain" description="BLOC-2 complex member HPS3 N-terminal" evidence="1">
    <location>
        <begin position="3"/>
        <end position="224"/>
    </location>
</feature>
<dbReference type="InterPro" id="IPR036322">
    <property type="entry name" value="WD40_repeat_dom_sf"/>
</dbReference>
<feature type="domain" description="BLOC-2 complex member HPS3 N-terminal" evidence="1">
    <location>
        <begin position="426"/>
        <end position="547"/>
    </location>
</feature>
<keyword evidence="3" id="KW-1185">Reference proteome</keyword>
<dbReference type="Proteomes" id="UP000694844">
    <property type="component" value="Chromosome 3"/>
</dbReference>
<dbReference type="PANTHER" id="PTHR28633">
    <property type="entry name" value="HERMANSKY-PUDLAK SYNDROME 3 PROTEIN"/>
    <property type="match status" value="1"/>
</dbReference>
<dbReference type="AlphaFoldDB" id="A0A8B8DJX8"/>
<evidence type="ECO:0000313" key="4">
    <source>
        <dbReference type="RefSeq" id="XP_022327296.1"/>
    </source>
</evidence>
<dbReference type="RefSeq" id="XP_022327296.1">
    <property type="nucleotide sequence ID" value="XM_022471588.1"/>
</dbReference>
<dbReference type="KEGG" id="cvn:111126750"/>
<dbReference type="GO" id="GO:0005737">
    <property type="term" value="C:cytoplasm"/>
    <property type="evidence" value="ECO:0007669"/>
    <property type="project" value="TreeGrafter"/>
</dbReference>
<organism evidence="3 4">
    <name type="scientific">Crassostrea virginica</name>
    <name type="common">Eastern oyster</name>
    <dbReference type="NCBI Taxonomy" id="6565"/>
    <lineage>
        <taxon>Eukaryota</taxon>
        <taxon>Metazoa</taxon>
        <taxon>Spiralia</taxon>
        <taxon>Lophotrochozoa</taxon>
        <taxon>Mollusca</taxon>
        <taxon>Bivalvia</taxon>
        <taxon>Autobranchia</taxon>
        <taxon>Pteriomorphia</taxon>
        <taxon>Ostreida</taxon>
        <taxon>Ostreoidea</taxon>
        <taxon>Ostreidae</taxon>
        <taxon>Crassostrea</taxon>
    </lineage>
</organism>
<dbReference type="PANTHER" id="PTHR28633:SF1">
    <property type="entry name" value="BLOC-2 COMPLEX MEMBER HPS3"/>
    <property type="match status" value="1"/>
</dbReference>
<proteinExistence type="predicted"/>
<evidence type="ECO:0000313" key="3">
    <source>
        <dbReference type="Proteomes" id="UP000694844"/>
    </source>
</evidence>
<dbReference type="Pfam" id="PF14761">
    <property type="entry name" value="HPS3_N"/>
    <property type="match status" value="2"/>
</dbReference>
<feature type="domain" description="BLOC-2 complex member HPS3 C-terminal" evidence="2">
    <location>
        <begin position="960"/>
        <end position="1109"/>
    </location>
</feature>
<feature type="domain" description="BLOC-2 complex member HPS3 C-terminal" evidence="2">
    <location>
        <begin position="563"/>
        <end position="913"/>
    </location>
</feature>
<dbReference type="SUPFAM" id="SSF50978">
    <property type="entry name" value="WD40 repeat-like"/>
    <property type="match status" value="1"/>
</dbReference>
<dbReference type="InterPro" id="IPR029437">
    <property type="entry name" value="HPS3_N"/>
</dbReference>
<evidence type="ECO:0000259" key="1">
    <source>
        <dbReference type="Pfam" id="PF14761"/>
    </source>
</evidence>
<name>A0A8B8DJX8_CRAVI</name>
<dbReference type="InterPro" id="IPR017216">
    <property type="entry name" value="HPS3"/>
</dbReference>
<protein>
    <submittedName>
        <fullName evidence="4">Hermansky-Pudlak syndrome 3 protein homolog isoform X1</fullName>
    </submittedName>
</protein>
<sequence>MVKVYKCHNFKTQNVIQVDNEPVALFSYQDRLFVATQNCCIFVFKFLANQTHLKTNAFATEARAHQLLFNNTGNYVATLEVKSSRRQTFYAVKVYLNWQLATDGNTTRSCVRLANHDHSLKLSSISDDQLQVIDIPCTKEVTCISSCQKTGNLVIVQKNTTTFYQVVEKSVSNSEKRYVDIVAFLELEWSFMVKSISFCENYVAVASEEEAQVVRLLYAETNKQVEDVDVLRQFPSSTRRRVSSVLSKLSISTDKERHLDSAQSYTSRHGLMGSSRNSMNASPALSSSSLHKFGFDAFNKIDDDENFVTWNFEENEERGELDGVFFIGKRPVRRKQSKTVVLKTLQEISHRDLLLANVPKHEDLRGGGHSTMGDLNVVTVLYKRSSSNTDSWRFIQLQPTYLSDTDRVAMSEWYREIPVQSAVFSSLIGMSCLLSSARVGTMYSLWSQTSTLSHYKYTMDAHQLITDGNLLYVMNEKGLEIYSSRCNAAAIHNAEDWNGISKAYPSADLEICLLGAHPFIGATQLAVADNTVVLLSKVETTSNKTEESIWSLYALGKCSVSEFFKDMVNYGSKTHTSAAHLHMLQESHMIVRNAFIGRHAKDEHLLDLYKESCGLLGEYYSHPEAEDYKMCLPYYLMSNLSISNIVQQAVIYKQQSKKTTPYCYGKGFTYFLSYVLFQDEEPFNILEVDGDQILEVCEEVIPDRISEVILFSRLQTYNPEIALKILQSQMKHRSSIDEKHSPVDMVALACLHLKLCDPEPAHVALTSIPQRELTKICICHHQLLHQDFTELSPLSQLMRCHCPQVLITSLVALHDTGMISLDLALQLLQEVEMGTQEEEARYKNNHIKEYLEKILEDNQRKYAFEDAAILLCEIYIKRITHEVHPTEKQRLSASAQQKTSGYFGQRFSWLDDLPPFTGVFSLRQPCLYVHSSSPSTVRKNHMTGPPPPTATRQGDCTCALCHQDLIKLQSMLCSPNCSQAVADRVLSLLEKSTTMPGWDSVWILCKIRSKVTDTFQVLVQKYPAVILSYGTSVLGSDPEVWKNYLNEVVQMNKLQAENPDENAEIYFKSFQGILKHLTDVLELRYFIQILPEEGNMLFFLPYITECQEKEKSKQLANTIMKKGEHLQRYL</sequence>
<dbReference type="InterPro" id="IPR029438">
    <property type="entry name" value="HPS3_C"/>
</dbReference>
<dbReference type="Pfam" id="PF14763">
    <property type="entry name" value="HPS3_C"/>
    <property type="match status" value="2"/>
</dbReference>
<dbReference type="OrthoDB" id="10255480at2759"/>
<reference evidence="4" key="1">
    <citation type="submission" date="2025-08" db="UniProtKB">
        <authorList>
            <consortium name="RefSeq"/>
        </authorList>
    </citation>
    <scope>IDENTIFICATION</scope>
    <source>
        <tissue evidence="4">Whole sample</tissue>
    </source>
</reference>
<accession>A0A8B8DJX8</accession>